<keyword evidence="8" id="KW-0812">Transmembrane</keyword>
<evidence type="ECO:0000256" key="3">
    <source>
        <dbReference type="ARBA" id="ARBA00022824"/>
    </source>
</evidence>
<feature type="active site" description="Proton donor" evidence="5">
    <location>
        <position position="135"/>
    </location>
</feature>
<keyword evidence="8" id="KW-0472">Membrane</keyword>
<accession>A0ABD2P2Z4</accession>
<evidence type="ECO:0000313" key="11">
    <source>
        <dbReference type="Proteomes" id="UP001516400"/>
    </source>
</evidence>
<dbReference type="Pfam" id="PF01532">
    <property type="entry name" value="Glyco_hydro_47"/>
    <property type="match status" value="1"/>
</dbReference>
<dbReference type="EC" id="3.2.1.-" evidence="7"/>
<dbReference type="InterPro" id="IPR003137">
    <property type="entry name" value="PA_domain"/>
</dbReference>
<dbReference type="GO" id="GO:0016798">
    <property type="term" value="F:hydrolase activity, acting on glycosyl bonds"/>
    <property type="evidence" value="ECO:0007669"/>
    <property type="project" value="UniProtKB-KW"/>
</dbReference>
<evidence type="ECO:0000256" key="2">
    <source>
        <dbReference type="ARBA" id="ARBA00007658"/>
    </source>
</evidence>
<keyword evidence="6" id="KW-0106">Calcium</keyword>
<evidence type="ECO:0000256" key="8">
    <source>
        <dbReference type="SAM" id="Phobius"/>
    </source>
</evidence>
<dbReference type="GO" id="GO:0005783">
    <property type="term" value="C:endoplasmic reticulum"/>
    <property type="evidence" value="ECO:0007669"/>
    <property type="project" value="UniProtKB-SubCell"/>
</dbReference>
<dbReference type="InterPro" id="IPR044674">
    <property type="entry name" value="EDEM1/2/3"/>
</dbReference>
<keyword evidence="7" id="KW-0326">Glycosidase</keyword>
<feature type="active site" evidence="5">
    <location>
        <position position="392"/>
    </location>
</feature>
<evidence type="ECO:0000313" key="10">
    <source>
        <dbReference type="EMBL" id="KAL3285276.1"/>
    </source>
</evidence>
<reference evidence="10 11" key="1">
    <citation type="journal article" date="2021" name="BMC Biol.">
        <title>Horizontally acquired antibacterial genes associated with adaptive radiation of ladybird beetles.</title>
        <authorList>
            <person name="Li H.S."/>
            <person name="Tang X.F."/>
            <person name="Huang Y.H."/>
            <person name="Xu Z.Y."/>
            <person name="Chen M.L."/>
            <person name="Du X.Y."/>
            <person name="Qiu B.Y."/>
            <person name="Chen P.T."/>
            <person name="Zhang W."/>
            <person name="Slipinski A."/>
            <person name="Escalona H.E."/>
            <person name="Waterhouse R.M."/>
            <person name="Zwick A."/>
            <person name="Pang H."/>
        </authorList>
    </citation>
    <scope>NUCLEOTIDE SEQUENCE [LARGE SCALE GENOMIC DNA]</scope>
    <source>
        <strain evidence="10">SYSU2018</strain>
    </source>
</reference>
<dbReference type="InterPro" id="IPR046450">
    <property type="entry name" value="PA_dom_sf"/>
</dbReference>
<feature type="transmembrane region" description="Helical" evidence="8">
    <location>
        <begin position="6"/>
        <end position="26"/>
    </location>
</feature>
<dbReference type="Gene3D" id="1.50.10.10">
    <property type="match status" value="1"/>
</dbReference>
<proteinExistence type="inferred from homology"/>
<dbReference type="EMBL" id="JABFTP020000165">
    <property type="protein sequence ID" value="KAL3285276.1"/>
    <property type="molecule type" value="Genomic_DNA"/>
</dbReference>
<comment type="subcellular location">
    <subcellularLocation>
        <location evidence="1">Endoplasmic reticulum</location>
    </subcellularLocation>
</comment>
<dbReference type="InterPro" id="IPR012341">
    <property type="entry name" value="6hp_glycosidase-like_sf"/>
</dbReference>
<feature type="binding site" evidence="6">
    <location>
        <position position="478"/>
    </location>
    <ligand>
        <name>Ca(2+)</name>
        <dbReference type="ChEBI" id="CHEBI:29108"/>
    </ligand>
</feature>
<dbReference type="PANTHER" id="PTHR45679">
    <property type="entry name" value="ER DEGRADATION-ENHANCING ALPHA-MANNOSIDASE-LIKE PROTEIN 2"/>
    <property type="match status" value="1"/>
</dbReference>
<sequence length="953" mass="108566">MMSSNVYLSVNVYTLIIIILLVVQCYSEEAKFMSKEEKADLREQARDMFYHAYNAYMENAYPADELMPLSCKGRYRGLTPNRGDIDDCLGNFSLTLVDALDTLVILGDLSEFERAVKVVINDVSFDNDIVVSVFETNIRVLGGLLSAHILTYYLQERDGIMSWYNGELLEMAKDLGYRLLPAFNTTTGIPYSRINLLFGIKSDRLDAARETCTACAGSMILEMAALSRLTGEPIFEDKAQKAMDELWKMRHRSSDLMGSVLNVQSGDWVRRDSGVGAGIDSYYEYCLKAYILLGDTKYLNRFNRHYNAIMKYISQGPMLIDVHMHRPHTNSRNFMDALLAFWPGLQVLKGDIKPAIETHEMLYQVMQRHKFIPEAFTTDFQVHWGNHPLRPEFLESTYYLYEATKDPYYLGVGKKVLESLQKYARVPCGYAAVNDVRTTKQEDRMDSFVLSETFKYLFLLFTDPEDLILNLNEFIFTTEGHLLPLSLGLRNRSKTVLDLEIEDYEYSRRCPNTLQLFPESFRKPLKNMVDGMCPRVRSKRRLLASEFSASNVNHLKLVKDMGINIIALNDGRVQLLHSFSAARTPADAENGLLFMQEMVELSKLQPDLQETAAQSVSFQVKNDKGELQTVYIHACPAQFGVNLKGNQVVQSKTAIVHPYTACKDLENPDEIKGKIALLERGECMFIDKARRIQVAGAVGAIIIDNIPGSSAITTPMFSMSGDGKDDVKIPVVFLYSQDASKLLIALTDNPLLDVTISQMNGDVSTTKNEEESMFQKLKVSVQEFLNKHTGIVFSKTVIVGNLVADIGTDKIRVTQKKNWKEPENAKEEYKETVTNSQWSKIRAGLIKSISETELFVPINILKIYYQTLSGFSISEIQNHDIGRQTEWFLKELMIEYYQIKDDSLIVLEKTEDIPHVIRLDNKDEKENKNLETLNEILESMDQLEKICLKRIKF</sequence>
<feature type="domain" description="PA" evidence="9">
    <location>
        <begin position="658"/>
        <end position="741"/>
    </location>
</feature>
<dbReference type="Pfam" id="PF02225">
    <property type="entry name" value="PA"/>
    <property type="match status" value="1"/>
</dbReference>
<keyword evidence="7" id="KW-0378">Hydrolase</keyword>
<keyword evidence="6" id="KW-0479">Metal-binding</keyword>
<keyword evidence="8" id="KW-1133">Transmembrane helix</keyword>
<comment type="caution">
    <text evidence="10">The sequence shown here is derived from an EMBL/GenBank/DDBJ whole genome shotgun (WGS) entry which is preliminary data.</text>
</comment>
<evidence type="ECO:0000256" key="7">
    <source>
        <dbReference type="RuleBase" id="RU361193"/>
    </source>
</evidence>
<dbReference type="InterPro" id="IPR001382">
    <property type="entry name" value="Glyco_hydro_47"/>
</dbReference>
<evidence type="ECO:0000256" key="4">
    <source>
        <dbReference type="ARBA" id="ARBA00023180"/>
    </source>
</evidence>
<keyword evidence="4" id="KW-0325">Glycoprotein</keyword>
<evidence type="ECO:0000256" key="5">
    <source>
        <dbReference type="PIRSR" id="PIRSR601382-1"/>
    </source>
</evidence>
<gene>
    <name evidence="10" type="ORF">HHI36_019386</name>
</gene>
<name>A0ABD2P2Z4_9CUCU</name>
<dbReference type="SUPFAM" id="SSF52025">
    <property type="entry name" value="PA domain"/>
    <property type="match status" value="1"/>
</dbReference>
<dbReference type="InterPro" id="IPR036026">
    <property type="entry name" value="Seven-hairpin_glycosidases"/>
</dbReference>
<dbReference type="SUPFAM" id="SSF48225">
    <property type="entry name" value="Seven-hairpin glycosidases"/>
    <property type="match status" value="1"/>
</dbReference>
<organism evidence="10 11">
    <name type="scientific">Cryptolaemus montrouzieri</name>
    <dbReference type="NCBI Taxonomy" id="559131"/>
    <lineage>
        <taxon>Eukaryota</taxon>
        <taxon>Metazoa</taxon>
        <taxon>Ecdysozoa</taxon>
        <taxon>Arthropoda</taxon>
        <taxon>Hexapoda</taxon>
        <taxon>Insecta</taxon>
        <taxon>Pterygota</taxon>
        <taxon>Neoptera</taxon>
        <taxon>Endopterygota</taxon>
        <taxon>Coleoptera</taxon>
        <taxon>Polyphaga</taxon>
        <taxon>Cucujiformia</taxon>
        <taxon>Coccinelloidea</taxon>
        <taxon>Coccinellidae</taxon>
        <taxon>Scymninae</taxon>
        <taxon>Scymnini</taxon>
        <taxon>Cryptolaemus</taxon>
    </lineage>
</organism>
<evidence type="ECO:0000259" key="9">
    <source>
        <dbReference type="Pfam" id="PF02225"/>
    </source>
</evidence>
<evidence type="ECO:0000256" key="1">
    <source>
        <dbReference type="ARBA" id="ARBA00004240"/>
    </source>
</evidence>
<feature type="active site" evidence="5">
    <location>
        <position position="280"/>
    </location>
</feature>
<keyword evidence="3" id="KW-0256">Endoplasmic reticulum</keyword>
<dbReference type="PRINTS" id="PR00747">
    <property type="entry name" value="GLYHDRLASE47"/>
</dbReference>
<dbReference type="Proteomes" id="UP001516400">
    <property type="component" value="Unassembled WGS sequence"/>
</dbReference>
<feature type="active site" description="Proton donor" evidence="5">
    <location>
        <position position="374"/>
    </location>
</feature>
<protein>
    <recommendedName>
        <fullName evidence="7">alpha-1,2-Mannosidase</fullName>
        <ecNumber evidence="7">3.2.1.-</ecNumber>
    </recommendedName>
</protein>
<keyword evidence="11" id="KW-1185">Reference proteome</keyword>
<dbReference type="AlphaFoldDB" id="A0ABD2P2Z4"/>
<evidence type="ECO:0000256" key="6">
    <source>
        <dbReference type="PIRSR" id="PIRSR601382-2"/>
    </source>
</evidence>
<comment type="cofactor">
    <cofactor evidence="6">
        <name>Ca(2+)</name>
        <dbReference type="ChEBI" id="CHEBI:29108"/>
    </cofactor>
</comment>
<dbReference type="Gene3D" id="3.50.30.30">
    <property type="match status" value="1"/>
</dbReference>
<comment type="similarity">
    <text evidence="2 7">Belongs to the glycosyl hydrolase 47 family.</text>
</comment>
<dbReference type="PANTHER" id="PTHR45679:SF2">
    <property type="entry name" value="ER DEGRADATION-ENHANCING ALPHA-MANNOSIDASE-LIKE PROTEIN 3"/>
    <property type="match status" value="1"/>
</dbReference>